<comment type="similarity">
    <text evidence="1 5 6">Belongs to the peptidase S8 family.</text>
</comment>
<dbReference type="InterPro" id="IPR000209">
    <property type="entry name" value="Peptidase_S8/S53_dom"/>
</dbReference>
<accession>A0A2K9NQK9</accession>
<evidence type="ECO:0000313" key="9">
    <source>
        <dbReference type="EMBL" id="AUN97799.1"/>
    </source>
</evidence>
<evidence type="ECO:0000256" key="7">
    <source>
        <dbReference type="SAM" id="MobiDB-lite"/>
    </source>
</evidence>
<dbReference type="CDD" id="cd07473">
    <property type="entry name" value="Peptidases_S8_Subtilisin_like"/>
    <property type="match status" value="1"/>
</dbReference>
<dbReference type="InterPro" id="IPR023827">
    <property type="entry name" value="Peptidase_S8_Asp-AS"/>
</dbReference>
<keyword evidence="4 5" id="KW-0720">Serine protease</keyword>
<name>A0A2K9NQK9_BACTC</name>
<evidence type="ECO:0000313" key="10">
    <source>
        <dbReference type="Proteomes" id="UP000235584"/>
    </source>
</evidence>
<evidence type="ECO:0000256" key="3">
    <source>
        <dbReference type="ARBA" id="ARBA00022801"/>
    </source>
</evidence>
<evidence type="ECO:0000256" key="5">
    <source>
        <dbReference type="PROSITE-ProRule" id="PRU01240"/>
    </source>
</evidence>
<dbReference type="PROSITE" id="PS00137">
    <property type="entry name" value="SUBTILASE_HIS"/>
    <property type="match status" value="1"/>
</dbReference>
<evidence type="ECO:0000256" key="1">
    <source>
        <dbReference type="ARBA" id="ARBA00011073"/>
    </source>
</evidence>
<dbReference type="SUPFAM" id="SSF52743">
    <property type="entry name" value="Subtilisin-like"/>
    <property type="match status" value="1"/>
</dbReference>
<dbReference type="InterPro" id="IPR036852">
    <property type="entry name" value="Peptidase_S8/S53_dom_sf"/>
</dbReference>
<feature type="active site" description="Charge relay system" evidence="5">
    <location>
        <position position="373"/>
    </location>
</feature>
<keyword evidence="10" id="KW-1185">Reference proteome</keyword>
<dbReference type="PANTHER" id="PTHR43399">
    <property type="entry name" value="SUBTILISIN-RELATED"/>
    <property type="match status" value="1"/>
</dbReference>
<dbReference type="GO" id="GO:0006508">
    <property type="term" value="P:proteolysis"/>
    <property type="evidence" value="ECO:0007669"/>
    <property type="project" value="UniProtKB-KW"/>
</dbReference>
<keyword evidence="3 5" id="KW-0378">Hydrolase</keyword>
<dbReference type="EMBL" id="CP025704">
    <property type="protein sequence ID" value="AUN97799.1"/>
    <property type="molecule type" value="Genomic_DNA"/>
</dbReference>
<dbReference type="Pfam" id="PF00082">
    <property type="entry name" value="Peptidase_S8"/>
    <property type="match status" value="1"/>
</dbReference>
<keyword evidence="8" id="KW-0732">Signal</keyword>
<evidence type="ECO:0000256" key="2">
    <source>
        <dbReference type="ARBA" id="ARBA00022670"/>
    </source>
</evidence>
<protein>
    <submittedName>
        <fullName evidence="9">Uncharacterized protein</fullName>
    </submittedName>
</protein>
<dbReference type="AlphaFoldDB" id="A0A2K9NQK9"/>
<dbReference type="GO" id="GO:0004252">
    <property type="term" value="F:serine-type endopeptidase activity"/>
    <property type="evidence" value="ECO:0007669"/>
    <property type="project" value="UniProtKB-UniRule"/>
</dbReference>
<feature type="active site" description="Charge relay system" evidence="5">
    <location>
        <position position="149"/>
    </location>
</feature>
<dbReference type="PROSITE" id="PS51892">
    <property type="entry name" value="SUBTILASE"/>
    <property type="match status" value="1"/>
</dbReference>
<dbReference type="InterPro" id="IPR015500">
    <property type="entry name" value="Peptidase_S8_subtilisin-rel"/>
</dbReference>
<organism evidence="9 10">
    <name type="scientific">Bacteriovorax stolpii</name>
    <name type="common">Bdellovibrio stolpii</name>
    <dbReference type="NCBI Taxonomy" id="960"/>
    <lineage>
        <taxon>Bacteria</taxon>
        <taxon>Pseudomonadati</taxon>
        <taxon>Bdellovibrionota</taxon>
        <taxon>Bacteriovoracia</taxon>
        <taxon>Bacteriovoracales</taxon>
        <taxon>Bacteriovoracaceae</taxon>
        <taxon>Bacteriovorax</taxon>
    </lineage>
</organism>
<dbReference type="InterPro" id="IPR022398">
    <property type="entry name" value="Peptidase_S8_His-AS"/>
</dbReference>
<dbReference type="PROSITE" id="PS00136">
    <property type="entry name" value="SUBTILASE_ASP"/>
    <property type="match status" value="1"/>
</dbReference>
<dbReference type="PROSITE" id="PS00138">
    <property type="entry name" value="SUBTILASE_SER"/>
    <property type="match status" value="1"/>
</dbReference>
<dbReference type="PANTHER" id="PTHR43399:SF4">
    <property type="entry name" value="CELL WALL-ASSOCIATED PROTEASE"/>
    <property type="match status" value="1"/>
</dbReference>
<feature type="chain" id="PRO_5043601851" evidence="8">
    <location>
        <begin position="19"/>
        <end position="435"/>
    </location>
</feature>
<dbReference type="Gene3D" id="3.40.50.200">
    <property type="entry name" value="Peptidase S8/S53 domain"/>
    <property type="match status" value="1"/>
</dbReference>
<feature type="active site" description="Charge relay system" evidence="5">
    <location>
        <position position="210"/>
    </location>
</feature>
<feature type="region of interest" description="Disordered" evidence="7">
    <location>
        <begin position="73"/>
        <end position="103"/>
    </location>
</feature>
<keyword evidence="2 5" id="KW-0645">Protease</keyword>
<reference evidence="9 10" key="1">
    <citation type="submission" date="2018-01" db="EMBL/GenBank/DDBJ databases">
        <title>Complete genome sequence of Bacteriovorax stolpii DSM12778.</title>
        <authorList>
            <person name="Tang B."/>
            <person name="Chang J."/>
        </authorList>
    </citation>
    <scope>NUCLEOTIDE SEQUENCE [LARGE SCALE GENOMIC DNA]</scope>
    <source>
        <strain evidence="9 10">DSM 12778</strain>
    </source>
</reference>
<evidence type="ECO:0000256" key="4">
    <source>
        <dbReference type="ARBA" id="ARBA00022825"/>
    </source>
</evidence>
<dbReference type="PRINTS" id="PR00723">
    <property type="entry name" value="SUBTILISIN"/>
</dbReference>
<evidence type="ECO:0000256" key="6">
    <source>
        <dbReference type="RuleBase" id="RU003355"/>
    </source>
</evidence>
<dbReference type="KEGG" id="bsto:C0V70_06675"/>
<gene>
    <name evidence="9" type="ORF">C0V70_06675</name>
</gene>
<feature type="compositionally biased region" description="Basic and acidic residues" evidence="7">
    <location>
        <begin position="74"/>
        <end position="83"/>
    </location>
</feature>
<proteinExistence type="inferred from homology"/>
<dbReference type="InterPro" id="IPR051048">
    <property type="entry name" value="Peptidase_S8/S53_subtilisin"/>
</dbReference>
<evidence type="ECO:0000256" key="8">
    <source>
        <dbReference type="SAM" id="SignalP"/>
    </source>
</evidence>
<sequence length="435" mass="46479">MKFLLLSTLVLSLSSLQAAVTPTELVVKVRAGKTLPDFGSQSKVQNLFGNVYVIRNNDVSVLEKQLKNHPNVEYTERNYRAEKSPLPTPVPAPRPPEENKSMNAPQFNDPQVGKVWSFADASQNGVSVNAAYKIHGTSATETITVAVVDTGIDTNHEDLKDVLWKNEGEIPGNGIDDDGNGYIDDVYGINTLVRDSQGRATGNNKDTHSHGTHVSGTIGAKQNNGIGIAGIASNVKIMGIRTVPNNSDETDVDVAESFIYAAKNGAKIINCSFGKRSNEGGNLIPETLKYIQDNYGVLVIAAAGNDSSDIDRTPTYPASHKSDNLLIVASTSNSGGMSYFSNYGKVGVDVAAPGSSIYSTTPGNRYESMSGTSMASPTTAGVAAEVLSHYPNLTPVQLKQVLMDSVTKVERFKDKMVAGGRIDLLKALELARTIK</sequence>
<dbReference type="RefSeq" id="WP_102243092.1">
    <property type="nucleotide sequence ID" value="NZ_CP025704.1"/>
</dbReference>
<dbReference type="InterPro" id="IPR034204">
    <property type="entry name" value="PfSUB1-like_cat_dom"/>
</dbReference>
<dbReference type="InterPro" id="IPR023828">
    <property type="entry name" value="Peptidase_S8_Ser-AS"/>
</dbReference>
<dbReference type="Proteomes" id="UP000235584">
    <property type="component" value="Chromosome"/>
</dbReference>
<feature type="signal peptide" evidence="8">
    <location>
        <begin position="1"/>
        <end position="18"/>
    </location>
</feature>